<feature type="region of interest" description="Disordered" evidence="1">
    <location>
        <begin position="110"/>
        <end position="135"/>
    </location>
</feature>
<dbReference type="EMBL" id="NESQ01000024">
    <property type="protein sequence ID" value="PUU82639.1"/>
    <property type="molecule type" value="Genomic_DNA"/>
</dbReference>
<protein>
    <submittedName>
        <fullName evidence="2">Uncharacterized protein</fullName>
    </submittedName>
</protein>
<organism evidence="2 3">
    <name type="scientific">Tuber borchii</name>
    <name type="common">White truffle</name>
    <dbReference type="NCBI Taxonomy" id="42251"/>
    <lineage>
        <taxon>Eukaryota</taxon>
        <taxon>Fungi</taxon>
        <taxon>Dikarya</taxon>
        <taxon>Ascomycota</taxon>
        <taxon>Pezizomycotina</taxon>
        <taxon>Pezizomycetes</taxon>
        <taxon>Pezizales</taxon>
        <taxon>Tuberaceae</taxon>
        <taxon>Tuber</taxon>
    </lineage>
</organism>
<evidence type="ECO:0000313" key="2">
    <source>
        <dbReference type="EMBL" id="PUU82639.1"/>
    </source>
</evidence>
<evidence type="ECO:0000256" key="1">
    <source>
        <dbReference type="SAM" id="MobiDB-lite"/>
    </source>
</evidence>
<evidence type="ECO:0000313" key="3">
    <source>
        <dbReference type="Proteomes" id="UP000244722"/>
    </source>
</evidence>
<accession>A0A2T7A4H6</accession>
<dbReference type="Proteomes" id="UP000244722">
    <property type="component" value="Unassembled WGS sequence"/>
</dbReference>
<proteinExistence type="predicted"/>
<reference evidence="2 3" key="1">
    <citation type="submission" date="2017-04" db="EMBL/GenBank/DDBJ databases">
        <title>Draft genome sequence of Tuber borchii Vittad., a whitish edible truffle.</title>
        <authorList>
            <consortium name="DOE Joint Genome Institute"/>
            <person name="Murat C."/>
            <person name="Kuo A."/>
            <person name="Barry K.W."/>
            <person name="Clum A."/>
            <person name="Dockter R.B."/>
            <person name="Fauchery L."/>
            <person name="Iotti M."/>
            <person name="Kohler A."/>
            <person name="Labutti K."/>
            <person name="Lindquist E.A."/>
            <person name="Lipzen A."/>
            <person name="Ohm R.A."/>
            <person name="Wang M."/>
            <person name="Grigoriev I.V."/>
            <person name="Zambonelli A."/>
            <person name="Martin F.M."/>
        </authorList>
    </citation>
    <scope>NUCLEOTIDE SEQUENCE [LARGE SCALE GENOMIC DNA]</scope>
    <source>
        <strain evidence="2 3">Tbo3840</strain>
    </source>
</reference>
<gene>
    <name evidence="2" type="ORF">B9Z19DRAFT_1120399</name>
</gene>
<dbReference type="OrthoDB" id="448448at2759"/>
<keyword evidence="3" id="KW-1185">Reference proteome</keyword>
<dbReference type="STRING" id="42251.A0A2T7A4H6"/>
<name>A0A2T7A4H6_TUBBO</name>
<feature type="compositionally biased region" description="Basic and acidic residues" evidence="1">
    <location>
        <begin position="110"/>
        <end position="122"/>
    </location>
</feature>
<dbReference type="AlphaFoldDB" id="A0A2T7A4H6"/>
<comment type="caution">
    <text evidence="2">The sequence shown here is derived from an EMBL/GenBank/DDBJ whole genome shotgun (WGS) entry which is preliminary data.</text>
</comment>
<sequence length="191" mass="21163">MNYVHVLQSILRLREISAHGSELDNASELSWSGKDRYQIFQLMCDANDDYCALCEAKVGTKSAAGSASDGNSPSNKKAAAEIWNRILWRFSCGEYVKPALLDIKSRCGDGSARDLPGKEKRNGRYSGPSTKDPTRISSLLENKKASTAGNPIKRFVYTVTVDPTNFHAKRNIRFLRSTLVPMEPSPVYGDK</sequence>